<evidence type="ECO:0000313" key="1">
    <source>
        <dbReference type="EMBL" id="KAJ7993465.1"/>
    </source>
</evidence>
<reference evidence="1" key="1">
    <citation type="submission" date="2021-05" db="EMBL/GenBank/DDBJ databases">
        <authorList>
            <person name="Pan Q."/>
            <person name="Jouanno E."/>
            <person name="Zahm M."/>
            <person name="Klopp C."/>
            <person name="Cabau C."/>
            <person name="Louis A."/>
            <person name="Berthelot C."/>
            <person name="Parey E."/>
            <person name="Roest Crollius H."/>
            <person name="Montfort J."/>
            <person name="Robinson-Rechavi M."/>
            <person name="Bouchez O."/>
            <person name="Lampietro C."/>
            <person name="Lopez Roques C."/>
            <person name="Donnadieu C."/>
            <person name="Postlethwait J."/>
            <person name="Bobe J."/>
            <person name="Dillon D."/>
            <person name="Chandos A."/>
            <person name="von Hippel F."/>
            <person name="Guiguen Y."/>
        </authorList>
    </citation>
    <scope>NUCLEOTIDE SEQUENCE</scope>
    <source>
        <strain evidence="1">YG-Jan2019</strain>
    </source>
</reference>
<comment type="caution">
    <text evidence="1">The sequence shown here is derived from an EMBL/GenBank/DDBJ whole genome shotgun (WGS) entry which is preliminary data.</text>
</comment>
<protein>
    <submittedName>
        <fullName evidence="1">Uncharacterized protein</fullName>
    </submittedName>
</protein>
<accession>A0ACC2FQG1</accession>
<keyword evidence="2" id="KW-1185">Reference proteome</keyword>
<gene>
    <name evidence="1" type="ORF">DPEC_G00272710</name>
</gene>
<sequence length="433" mass="49873">MSALEKELFPKKLLRPVQSFSTPINITIYFTMVAILDVSEQEQTITTFLWQVLQWDIEDLSWDEEQCGTWRIAVPREGLWIPDIKIAEFCSTNENISPVYPFTYLENNGHVFDNQPLHVVSSCTLSIFAFPFDVQNCTLTFGPFLHFANDVQTIIGRSGEEILKQSIAVLETNKEWELFKITPNHIKLDLMEGTYDQIVYYVVLKRRPMRYVVNLVLPSCFLIIIDVFSFLLPPAEVDRSTFKITLILGYTVFLIMANDLLPVTGETTPIISVFFTLSLALMVTSLLETVIITNIQCSSSNYPAVPRWLRIIILDYFARFVCLYRPPKCQLTKADEFQLQPGVANHTTREDPPLSAMVEPVLVELRQLSTDLDAIRTQIDNHFHGNDKTSEWEHIGTVLDRLLFIFHIIFICISFITIICVWSFSYRIVPSKY</sequence>
<evidence type="ECO:0000313" key="2">
    <source>
        <dbReference type="Proteomes" id="UP001157502"/>
    </source>
</evidence>
<dbReference type="EMBL" id="CM055751">
    <property type="protein sequence ID" value="KAJ7993465.1"/>
    <property type="molecule type" value="Genomic_DNA"/>
</dbReference>
<dbReference type="Proteomes" id="UP001157502">
    <property type="component" value="Chromosome 24"/>
</dbReference>
<proteinExistence type="predicted"/>
<organism evidence="1 2">
    <name type="scientific">Dallia pectoralis</name>
    <name type="common">Alaska blackfish</name>
    <dbReference type="NCBI Taxonomy" id="75939"/>
    <lineage>
        <taxon>Eukaryota</taxon>
        <taxon>Metazoa</taxon>
        <taxon>Chordata</taxon>
        <taxon>Craniata</taxon>
        <taxon>Vertebrata</taxon>
        <taxon>Euteleostomi</taxon>
        <taxon>Actinopterygii</taxon>
        <taxon>Neopterygii</taxon>
        <taxon>Teleostei</taxon>
        <taxon>Protacanthopterygii</taxon>
        <taxon>Esociformes</taxon>
        <taxon>Umbridae</taxon>
        <taxon>Dallia</taxon>
    </lineage>
</organism>
<name>A0ACC2FQG1_DALPE</name>